<evidence type="ECO:0000259" key="3">
    <source>
        <dbReference type="Pfam" id="PF05036"/>
    </source>
</evidence>
<dbReference type="Proteomes" id="UP000285961">
    <property type="component" value="Unassembled WGS sequence"/>
</dbReference>
<protein>
    <submittedName>
        <fullName evidence="5">SpoIID/LytB domain-containing protein</fullName>
    </submittedName>
</protein>
<dbReference type="Pfam" id="PF08486">
    <property type="entry name" value="SpoIID"/>
    <property type="match status" value="1"/>
</dbReference>
<dbReference type="NCBIfam" id="TIGR02669">
    <property type="entry name" value="SpoIID_LytB"/>
    <property type="match status" value="1"/>
</dbReference>
<dbReference type="PANTHER" id="PTHR30032">
    <property type="entry name" value="N-ACETYLMURAMOYL-L-ALANINE AMIDASE-RELATED"/>
    <property type="match status" value="1"/>
</dbReference>
<dbReference type="InterPro" id="IPR013693">
    <property type="entry name" value="SpoIID/LytB_N"/>
</dbReference>
<evidence type="ECO:0000256" key="1">
    <source>
        <dbReference type="SAM" id="MobiDB-lite"/>
    </source>
</evidence>
<feature type="signal peptide" evidence="2">
    <location>
        <begin position="1"/>
        <end position="28"/>
    </location>
</feature>
<dbReference type="Gene3D" id="3.30.70.1070">
    <property type="entry name" value="Sporulation related repeat"/>
    <property type="match status" value="1"/>
</dbReference>
<dbReference type="InterPro" id="IPR007730">
    <property type="entry name" value="SPOR-like_dom"/>
</dbReference>
<dbReference type="GO" id="GO:0030435">
    <property type="term" value="P:sporulation resulting in formation of a cellular spore"/>
    <property type="evidence" value="ECO:0007669"/>
    <property type="project" value="InterPro"/>
</dbReference>
<organism evidence="5 6">
    <name type="scientific">Candidatus Abyssobacteria bacterium SURF_17</name>
    <dbReference type="NCBI Taxonomy" id="2093361"/>
    <lineage>
        <taxon>Bacteria</taxon>
        <taxon>Pseudomonadati</taxon>
        <taxon>Candidatus Hydrogenedentota</taxon>
        <taxon>Candidatus Abyssobacteria</taxon>
    </lineage>
</organism>
<feature type="region of interest" description="Disordered" evidence="1">
    <location>
        <begin position="62"/>
        <end position="106"/>
    </location>
</feature>
<keyword evidence="2" id="KW-0732">Signal</keyword>
<dbReference type="AlphaFoldDB" id="A0A419EYN9"/>
<feature type="compositionally biased region" description="Basic and acidic residues" evidence="1">
    <location>
        <begin position="69"/>
        <end position="84"/>
    </location>
</feature>
<feature type="domain" description="SPOR" evidence="3">
    <location>
        <begin position="176"/>
        <end position="245"/>
    </location>
</feature>
<dbReference type="GO" id="GO:0042834">
    <property type="term" value="F:peptidoglycan binding"/>
    <property type="evidence" value="ECO:0007669"/>
    <property type="project" value="InterPro"/>
</dbReference>
<dbReference type="PANTHER" id="PTHR30032:SF4">
    <property type="entry name" value="AMIDASE ENHANCER"/>
    <property type="match status" value="1"/>
</dbReference>
<proteinExistence type="predicted"/>
<dbReference type="GO" id="GO:0030288">
    <property type="term" value="C:outer membrane-bounded periplasmic space"/>
    <property type="evidence" value="ECO:0007669"/>
    <property type="project" value="TreeGrafter"/>
</dbReference>
<gene>
    <name evidence="5" type="ORF">C4532_09645</name>
</gene>
<feature type="domain" description="Sporulation stage II protein D amidase enhancer LytB N-terminal" evidence="4">
    <location>
        <begin position="314"/>
        <end position="403"/>
    </location>
</feature>
<comment type="caution">
    <text evidence="5">The sequence shown here is derived from an EMBL/GenBank/DDBJ whole genome shotgun (WGS) entry which is preliminary data.</text>
</comment>
<evidence type="ECO:0000313" key="6">
    <source>
        <dbReference type="Proteomes" id="UP000285961"/>
    </source>
</evidence>
<dbReference type="InterPro" id="IPR051922">
    <property type="entry name" value="Bact_Sporulation_Assoc"/>
</dbReference>
<evidence type="ECO:0000259" key="4">
    <source>
        <dbReference type="Pfam" id="PF08486"/>
    </source>
</evidence>
<accession>A0A419EYN9</accession>
<evidence type="ECO:0000256" key="2">
    <source>
        <dbReference type="SAM" id="SignalP"/>
    </source>
</evidence>
<dbReference type="InterPro" id="IPR013486">
    <property type="entry name" value="SpoIID/LytB"/>
</dbReference>
<dbReference type="Pfam" id="PF05036">
    <property type="entry name" value="SPOR"/>
    <property type="match status" value="1"/>
</dbReference>
<evidence type="ECO:0000313" key="5">
    <source>
        <dbReference type="EMBL" id="RJP70164.1"/>
    </source>
</evidence>
<name>A0A419EYN9_9BACT</name>
<reference evidence="5 6" key="1">
    <citation type="journal article" date="2017" name="ISME J.">
        <title>Energy and carbon metabolisms in a deep terrestrial subsurface fluid microbial community.</title>
        <authorList>
            <person name="Momper L."/>
            <person name="Jungbluth S.P."/>
            <person name="Lee M.D."/>
            <person name="Amend J.P."/>
        </authorList>
    </citation>
    <scope>NUCLEOTIDE SEQUENCE [LARGE SCALE GENOMIC DNA]</scope>
    <source>
        <strain evidence="5">SURF_17</strain>
    </source>
</reference>
<feature type="chain" id="PRO_5019511292" evidence="2">
    <location>
        <begin position="29"/>
        <end position="613"/>
    </location>
</feature>
<sequence>MCYRLFRRKNLIIGLLASGLLLINTSCASRPKPDEVSQPHSPTALEAKSPAPLVCPSIESAPCTAPATRSREWEEGETAERLQPDSELEPGTPDIPVIEPKKLEPRKAYEEPTVKVQILGDTLSITLESEREMAVAFGGNVLKIDPGSSIQLKARSARVSVRMYPVGIATFPANEYENAVALAEKWKQEGYTVRLIKAGGPLLQANGTVTDTTVYWVALGSFKEKRDAEAFQQKMVARGVSCWVIDESVINPRGNIELVDASGAPRAYADSRATLTSKAPIRISDVPFGHGFWSSGKCEDRSYNGPIEILVDKYGKLSAINEVGLEEYVEGVVPVEIRLTAPDEALKAQAVAARTEALAKLGVQHVFDPYDFCASQHCQEFGGLTRNTPRTDAAVRATRGQVLISGGNLVDAVYSANCGGHTEHNDTVWSSRPHEALRGVSDLCGNPDSFRFPMTSSQLSEWLKETPRAYCGDPRVVEPGKFRWKVRFSAEQMTDAVNCHYRVGTVRDIKVLRRGVSGRALQVKITGSRDSVIITKELEIRRVLGGLKSSMFIVDANKSSSGKATSFTFYGGGWGHGVGMCQAGAEGMALRGFTYDEILTHYYSGATIKKLYE</sequence>
<dbReference type="EMBL" id="QZKI01000072">
    <property type="protein sequence ID" value="RJP70164.1"/>
    <property type="molecule type" value="Genomic_DNA"/>
</dbReference>
<dbReference type="SUPFAM" id="SSF110997">
    <property type="entry name" value="Sporulation related repeat"/>
    <property type="match status" value="1"/>
</dbReference>
<dbReference type="InterPro" id="IPR036680">
    <property type="entry name" value="SPOR-like_sf"/>
</dbReference>